<keyword evidence="2" id="KW-0479">Metal-binding</keyword>
<feature type="domain" description="Zn(2)-C6 fungal-type" evidence="9">
    <location>
        <begin position="13"/>
        <end position="43"/>
    </location>
</feature>
<dbReference type="Gene3D" id="4.10.240.10">
    <property type="entry name" value="Zn(2)-C6 fungal-type DNA-binding domain"/>
    <property type="match status" value="1"/>
</dbReference>
<keyword evidence="11" id="KW-1185">Reference proteome</keyword>
<gene>
    <name evidence="10" type="ORF">NECHADRAFT_73976</name>
</gene>
<keyword evidence="7" id="KW-0539">Nucleus</keyword>
<dbReference type="AlphaFoldDB" id="C7YVJ1"/>
<dbReference type="SMART" id="SM00066">
    <property type="entry name" value="GAL4"/>
    <property type="match status" value="1"/>
</dbReference>
<dbReference type="KEGG" id="nhe:NECHADRAFT_73976"/>
<dbReference type="PANTHER" id="PTHR31313:SF81">
    <property type="entry name" value="TY1 ENHANCER ACTIVATOR"/>
    <property type="match status" value="1"/>
</dbReference>
<keyword evidence="4" id="KW-0805">Transcription regulation</keyword>
<dbReference type="VEuPathDB" id="FungiDB:NECHADRAFT_73976"/>
<evidence type="ECO:0000256" key="4">
    <source>
        <dbReference type="ARBA" id="ARBA00023015"/>
    </source>
</evidence>
<dbReference type="InterPro" id="IPR051615">
    <property type="entry name" value="Transcr_Regulatory_Elem"/>
</dbReference>
<dbReference type="GO" id="GO:0008270">
    <property type="term" value="F:zinc ion binding"/>
    <property type="evidence" value="ECO:0007669"/>
    <property type="project" value="InterPro"/>
</dbReference>
<reference evidence="10 11" key="1">
    <citation type="journal article" date="2009" name="PLoS Genet.">
        <title>The genome of Nectria haematococca: contribution of supernumerary chromosomes to gene expansion.</title>
        <authorList>
            <person name="Coleman J.J."/>
            <person name="Rounsley S.D."/>
            <person name="Rodriguez-Carres M."/>
            <person name="Kuo A."/>
            <person name="Wasmann C.C."/>
            <person name="Grimwood J."/>
            <person name="Schmutz J."/>
            <person name="Taga M."/>
            <person name="White G.J."/>
            <person name="Zhou S."/>
            <person name="Schwartz D.C."/>
            <person name="Freitag M."/>
            <person name="Ma L.J."/>
            <person name="Danchin E.G."/>
            <person name="Henrissat B."/>
            <person name="Coutinho P.M."/>
            <person name="Nelson D.R."/>
            <person name="Straney D."/>
            <person name="Napoli C.A."/>
            <person name="Barker B.M."/>
            <person name="Gribskov M."/>
            <person name="Rep M."/>
            <person name="Kroken S."/>
            <person name="Molnar I."/>
            <person name="Rensing C."/>
            <person name="Kennell J.C."/>
            <person name="Zamora J."/>
            <person name="Farman M.L."/>
            <person name="Selker E.U."/>
            <person name="Salamov A."/>
            <person name="Shapiro H."/>
            <person name="Pangilinan J."/>
            <person name="Lindquist E."/>
            <person name="Lamers C."/>
            <person name="Grigoriev I.V."/>
            <person name="Geiser D.M."/>
            <person name="Covert S.F."/>
            <person name="Temporini E."/>
            <person name="Vanetten H.D."/>
        </authorList>
    </citation>
    <scope>NUCLEOTIDE SEQUENCE [LARGE SCALE GENOMIC DNA]</scope>
    <source>
        <strain evidence="11">ATCC MYA-4622 / CBS 123669 / FGSC 9596 / NRRL 45880 / 77-13-4</strain>
    </source>
</reference>
<dbReference type="EMBL" id="GG698901">
    <property type="protein sequence ID" value="EEU44004.1"/>
    <property type="molecule type" value="Genomic_DNA"/>
</dbReference>
<comment type="subcellular location">
    <subcellularLocation>
        <location evidence="1">Nucleus</location>
    </subcellularLocation>
</comment>
<dbReference type="OrthoDB" id="10249920at2759"/>
<evidence type="ECO:0000256" key="3">
    <source>
        <dbReference type="ARBA" id="ARBA00022833"/>
    </source>
</evidence>
<dbReference type="CDD" id="cd00067">
    <property type="entry name" value="GAL4"/>
    <property type="match status" value="1"/>
</dbReference>
<dbReference type="CDD" id="cd12148">
    <property type="entry name" value="fungal_TF_MHR"/>
    <property type="match status" value="1"/>
</dbReference>
<evidence type="ECO:0000256" key="7">
    <source>
        <dbReference type="ARBA" id="ARBA00023242"/>
    </source>
</evidence>
<organism evidence="10 11">
    <name type="scientific">Fusarium vanettenii (strain ATCC MYA-4622 / CBS 123669 / FGSC 9596 / NRRL 45880 / 77-13-4)</name>
    <name type="common">Fusarium solani subsp. pisi</name>
    <dbReference type="NCBI Taxonomy" id="660122"/>
    <lineage>
        <taxon>Eukaryota</taxon>
        <taxon>Fungi</taxon>
        <taxon>Dikarya</taxon>
        <taxon>Ascomycota</taxon>
        <taxon>Pezizomycotina</taxon>
        <taxon>Sordariomycetes</taxon>
        <taxon>Hypocreomycetidae</taxon>
        <taxon>Hypocreales</taxon>
        <taxon>Nectriaceae</taxon>
        <taxon>Fusarium</taxon>
        <taxon>Fusarium solani species complex</taxon>
        <taxon>Fusarium vanettenii</taxon>
    </lineage>
</organism>
<dbReference type="HOGENOM" id="CLU_014921_1_0_1"/>
<dbReference type="Proteomes" id="UP000005206">
    <property type="component" value="Chromosome 1"/>
</dbReference>
<keyword evidence="6" id="KW-0804">Transcription</keyword>
<keyword evidence="5" id="KW-0238">DNA-binding</keyword>
<dbReference type="RefSeq" id="XP_003049717.1">
    <property type="nucleotide sequence ID" value="XM_003049671.1"/>
</dbReference>
<dbReference type="GO" id="GO:0006351">
    <property type="term" value="P:DNA-templated transcription"/>
    <property type="evidence" value="ECO:0007669"/>
    <property type="project" value="InterPro"/>
</dbReference>
<dbReference type="PROSITE" id="PS50048">
    <property type="entry name" value="ZN2_CY6_FUNGAL_2"/>
    <property type="match status" value="1"/>
</dbReference>
<proteinExistence type="predicted"/>
<dbReference type="STRING" id="660122.C7YVJ1"/>
<evidence type="ECO:0000313" key="11">
    <source>
        <dbReference type="Proteomes" id="UP000005206"/>
    </source>
</evidence>
<dbReference type="InterPro" id="IPR036864">
    <property type="entry name" value="Zn2-C6_fun-type_DNA-bd_sf"/>
</dbReference>
<dbReference type="InterPro" id="IPR001138">
    <property type="entry name" value="Zn2Cys6_DnaBD"/>
</dbReference>
<protein>
    <recommendedName>
        <fullName evidence="9">Zn(2)-C6 fungal-type domain-containing protein</fullName>
    </recommendedName>
</protein>
<dbReference type="InParanoid" id="C7YVJ1"/>
<evidence type="ECO:0000256" key="2">
    <source>
        <dbReference type="ARBA" id="ARBA00022723"/>
    </source>
</evidence>
<sequence length="620" mass="69827">MDTDNTRARVAMACEVCRKRKRKCDGAMPKCSWCLVKDTDCNYAVDKPKKRKPDPDYIATLEAQAEALKAEVRRLGALVTDSTIPKHICDILEETHDTGNAATHLDTDTQQISEEMDYTGDSPAIHDISKLTWRLRIDESGETTFIGPSGNFCFPVSHPPREEMKRTTDTGDDHIQEPATLRLDPNTSRVARHLASLFITFVNPVHQFVDMSRLGSLEANPYFNAVDILTCAILAAGALFSDDSESKALGDKMAHHAESAILQICRERPCVETVQALSILCWRELGLDNENMAWMYNSMAASLALHLGLTVSSLENLDKNGTRETAGVRSPSAQPSRIRALWSTLLLDRLWFIHDQYMDRIYAFGFNKLDEPQRFNLLLEAREQLLSFYRQLDPRIQLQKDTSSPQVIFLHMSYNMSQLLIHRPYVKEPVDGAAHRLSLRTMSIAAAAMVRLLRRYEKMGSYDKVPPFVVHNVLSAAVTLLLMATAKQSSLRSRSISRFRVCVSALEAIGCRWSKARQAILILRQLAQRWRVSIALPMHQSFPLAPQPGPEPLVMTAEDEPTDTTYTYTSLENDTSSAAEPLTAEQWDAMEAASAWQTIDHVDFIDYGQMGLWTLQYARS</sequence>
<dbReference type="PROSITE" id="PS00463">
    <property type="entry name" value="ZN2_CY6_FUNGAL_1"/>
    <property type="match status" value="1"/>
</dbReference>
<evidence type="ECO:0000256" key="1">
    <source>
        <dbReference type="ARBA" id="ARBA00004123"/>
    </source>
</evidence>
<dbReference type="eggNOG" id="ENOG502S4QM">
    <property type="taxonomic scope" value="Eukaryota"/>
</dbReference>
<evidence type="ECO:0000313" key="10">
    <source>
        <dbReference type="EMBL" id="EEU44004.1"/>
    </source>
</evidence>
<evidence type="ECO:0000256" key="5">
    <source>
        <dbReference type="ARBA" id="ARBA00023125"/>
    </source>
</evidence>
<dbReference type="InterPro" id="IPR007219">
    <property type="entry name" value="XnlR_reg_dom"/>
</dbReference>
<dbReference type="GO" id="GO:0005634">
    <property type="term" value="C:nucleus"/>
    <property type="evidence" value="ECO:0007669"/>
    <property type="project" value="UniProtKB-SubCell"/>
</dbReference>
<feature type="region of interest" description="Disordered" evidence="8">
    <location>
        <begin position="156"/>
        <end position="177"/>
    </location>
</feature>
<dbReference type="OMA" id="LWHLWDS"/>
<evidence type="ECO:0000256" key="6">
    <source>
        <dbReference type="ARBA" id="ARBA00023163"/>
    </source>
</evidence>
<keyword evidence="3" id="KW-0862">Zinc</keyword>
<dbReference type="GO" id="GO:0000981">
    <property type="term" value="F:DNA-binding transcription factor activity, RNA polymerase II-specific"/>
    <property type="evidence" value="ECO:0007669"/>
    <property type="project" value="InterPro"/>
</dbReference>
<feature type="compositionally biased region" description="Basic and acidic residues" evidence="8">
    <location>
        <begin position="159"/>
        <end position="176"/>
    </location>
</feature>
<dbReference type="Pfam" id="PF00172">
    <property type="entry name" value="Zn_clus"/>
    <property type="match status" value="1"/>
</dbReference>
<evidence type="ECO:0000259" key="9">
    <source>
        <dbReference type="PROSITE" id="PS50048"/>
    </source>
</evidence>
<dbReference type="PANTHER" id="PTHR31313">
    <property type="entry name" value="TY1 ENHANCER ACTIVATOR"/>
    <property type="match status" value="1"/>
</dbReference>
<dbReference type="GO" id="GO:0003677">
    <property type="term" value="F:DNA binding"/>
    <property type="evidence" value="ECO:0007669"/>
    <property type="project" value="UniProtKB-KW"/>
</dbReference>
<evidence type="ECO:0000256" key="8">
    <source>
        <dbReference type="SAM" id="MobiDB-lite"/>
    </source>
</evidence>
<accession>C7YVJ1</accession>
<dbReference type="GeneID" id="9677459"/>
<dbReference type="Pfam" id="PF04082">
    <property type="entry name" value="Fungal_trans"/>
    <property type="match status" value="1"/>
</dbReference>
<name>C7YVJ1_FUSV7</name>
<dbReference type="SUPFAM" id="SSF57701">
    <property type="entry name" value="Zn2/Cys6 DNA-binding domain"/>
    <property type="match status" value="1"/>
</dbReference>